<dbReference type="Proteomes" id="UP000198309">
    <property type="component" value="Unassembled WGS sequence"/>
</dbReference>
<evidence type="ECO:0000313" key="3">
    <source>
        <dbReference type="Proteomes" id="UP000198309"/>
    </source>
</evidence>
<keyword evidence="3" id="KW-1185">Reference proteome</keyword>
<gene>
    <name evidence="2" type="ORF">SAMN06295949_11053</name>
</gene>
<sequence>MAGESNRGQGPPTPTTAAPPVGARPARDSRAGPAPTPVLAWNRMSFPRRANNRSRLSAVGRATGVSGVAGESNRGQGPPTPTTAAPPVGARPARDSRAGSAPTPVLAWNRMSFPRRANNRSRLSAVGRAAGVSGVAGESNRGQSPLLRPCFPVSVGADSVRDSADSATETSEHPERYAALTSHENAVSPSGSGVFSWVHSARLRGTPSARPARRCAAPPGRRRFHPRSCCACR</sequence>
<comment type="caution">
    <text evidence="2">The sequence shown here is derived from an EMBL/GenBank/DDBJ whole genome shotgun (WGS) entry which is preliminary data.</text>
</comment>
<evidence type="ECO:0000313" key="2">
    <source>
        <dbReference type="EMBL" id="SNS93257.1"/>
    </source>
</evidence>
<organism evidence="2 3">
    <name type="scientific">Pseudomonas delhiensis</name>
    <dbReference type="NCBI Taxonomy" id="366289"/>
    <lineage>
        <taxon>Bacteria</taxon>
        <taxon>Pseudomonadati</taxon>
        <taxon>Pseudomonadota</taxon>
        <taxon>Gammaproteobacteria</taxon>
        <taxon>Pseudomonadales</taxon>
        <taxon>Pseudomonadaceae</taxon>
        <taxon>Pseudomonas</taxon>
    </lineage>
</organism>
<feature type="compositionally biased region" description="Low complexity" evidence="1">
    <location>
        <begin position="74"/>
        <end position="91"/>
    </location>
</feature>
<reference evidence="2 3" key="1">
    <citation type="submission" date="2017-06" db="EMBL/GenBank/DDBJ databases">
        <authorList>
            <person name="Varghese N."/>
            <person name="Submissions S."/>
        </authorList>
    </citation>
    <scope>NUCLEOTIDE SEQUENCE [LARGE SCALE GENOMIC DNA]</scope>
    <source>
        <strain evidence="2 3">RLD-1</strain>
    </source>
</reference>
<dbReference type="EMBL" id="FZPC01000010">
    <property type="protein sequence ID" value="SNS93257.1"/>
    <property type="molecule type" value="Genomic_DNA"/>
</dbReference>
<protein>
    <submittedName>
        <fullName evidence="2">Uncharacterized protein</fullName>
    </submittedName>
</protein>
<feature type="region of interest" description="Disordered" evidence="1">
    <location>
        <begin position="1"/>
        <end position="105"/>
    </location>
</feature>
<feature type="compositionally biased region" description="Low complexity" evidence="1">
    <location>
        <begin position="7"/>
        <end position="24"/>
    </location>
</feature>
<evidence type="ECO:0000256" key="1">
    <source>
        <dbReference type="SAM" id="MobiDB-lite"/>
    </source>
</evidence>
<proteinExistence type="predicted"/>
<name>A0ABY1STN5_9PSED</name>
<accession>A0ABY1STN5</accession>